<dbReference type="Pfam" id="PF06568">
    <property type="entry name" value="YjiS-like"/>
    <property type="match status" value="1"/>
</dbReference>
<evidence type="ECO:0000313" key="3">
    <source>
        <dbReference type="Proteomes" id="UP001238334"/>
    </source>
</evidence>
<reference evidence="2 3" key="1">
    <citation type="submission" date="2023-06" db="EMBL/GenBank/DDBJ databases">
        <title>Parasedimentitalea psychrophila sp. nov., a psychrophilic bacterium isolated from deep-sea sediment.</title>
        <authorList>
            <person name="Li A."/>
        </authorList>
    </citation>
    <scope>NUCLEOTIDE SEQUENCE [LARGE SCALE GENOMIC DNA]</scope>
    <source>
        <strain evidence="2 3">QS115</strain>
    </source>
</reference>
<dbReference type="InterPro" id="IPR009506">
    <property type="entry name" value="YjiS-like"/>
</dbReference>
<evidence type="ECO:0000259" key="1">
    <source>
        <dbReference type="Pfam" id="PF06568"/>
    </source>
</evidence>
<dbReference type="Proteomes" id="UP001238334">
    <property type="component" value="Chromosome"/>
</dbReference>
<protein>
    <submittedName>
        <fullName evidence="2">DUF1127 domain-containing protein</fullName>
    </submittedName>
</protein>
<proteinExistence type="predicted"/>
<dbReference type="RefSeq" id="WP_270918374.1">
    <property type="nucleotide sequence ID" value="NZ_CP127247.1"/>
</dbReference>
<dbReference type="KEGG" id="ppso:QPJ95_03185"/>
<organism evidence="2 3">
    <name type="scientific">Parasedimentitalea psychrophila</name>
    <dbReference type="NCBI Taxonomy" id="2997337"/>
    <lineage>
        <taxon>Bacteria</taxon>
        <taxon>Pseudomonadati</taxon>
        <taxon>Pseudomonadota</taxon>
        <taxon>Alphaproteobacteria</taxon>
        <taxon>Rhodobacterales</taxon>
        <taxon>Paracoccaceae</taxon>
        <taxon>Parasedimentitalea</taxon>
    </lineage>
</organism>
<dbReference type="EMBL" id="CP127247">
    <property type="protein sequence ID" value="WIY25955.1"/>
    <property type="molecule type" value="Genomic_DNA"/>
</dbReference>
<dbReference type="AlphaFoldDB" id="A0A9Y2KZF7"/>
<feature type="domain" description="YjiS-like" evidence="1">
    <location>
        <begin position="29"/>
        <end position="63"/>
    </location>
</feature>
<keyword evidence="3" id="KW-1185">Reference proteome</keyword>
<gene>
    <name evidence="2" type="ORF">QPJ95_03185</name>
</gene>
<evidence type="ECO:0000313" key="2">
    <source>
        <dbReference type="EMBL" id="WIY25955.1"/>
    </source>
</evidence>
<accession>A0A9Y2KZF7</accession>
<name>A0A9Y2KZF7_9RHOB</name>
<sequence>MAAFDTTRTTYGATGLIGRIGTIIAATTASIAQWNVARVTRNALSVLTDRELADIGLCRGDIETLAAGKSLY</sequence>